<organism evidence="1 2">
    <name type="scientific">Gracilibacillus kekensis</name>
    <dbReference type="NCBI Taxonomy" id="1027249"/>
    <lineage>
        <taxon>Bacteria</taxon>
        <taxon>Bacillati</taxon>
        <taxon>Bacillota</taxon>
        <taxon>Bacilli</taxon>
        <taxon>Bacillales</taxon>
        <taxon>Bacillaceae</taxon>
        <taxon>Gracilibacillus</taxon>
    </lineage>
</organism>
<protein>
    <recommendedName>
        <fullName evidence="3">Glycoside hydrolase family 65</fullName>
    </recommendedName>
</protein>
<dbReference type="Gene3D" id="1.50.10.10">
    <property type="match status" value="1"/>
</dbReference>
<dbReference type="AlphaFoldDB" id="A0A1M7JI85"/>
<sequence>MNRKEIVDKHSPMLKMVQPRAPLSIGNGDFGMSVDFTGLQSFPEAYIAPLSTQSNWGWHASGEEHSYTLEDVKMQHYQGAPYPLFPEGKEEAYHWLRQNPHRLQLGQIAFRFYDENGKPMSREKINPITQQLKLWEGIIVSKFLVDGEVVKVETCCDPYQDIIAVSVKSAAMKSGRFAIELAFPSPNIFDQKWEETLKLNWQKEGHKTTLQLHEDNLAVFYRQADDTEYAVQWNWNKGDLKQEEDHTFSLIPSKKECRFTLSFAENKTASKSVEEVFTASRSYWDSFWLDGGFLSFQGSTDPRKDELERRVVLSQYLLAIHSGGSMPPQETGFMYNSWFGKFHLEMHWWHASHFALWGRASILKKSMDWYLATLSKAYQLAKSQRYEGARWPKMVAREGNQTPSPIAPGLIWQQPHPISLLELCYQDNQDPLFLEKYQEIVFASADFMASFVRYDQENDVYDLGPGLIPAQENHMMEDSVNPPYELEYWHFGLTVAIEWCLRLGKEVPGKWIEVKEKLAKPRVKDGIYLAHQNCANTFTKKNHDHPSMVASLGVLPGALIDKDVMLQTLYKVKEEWEWETAWGWDFPMCAMTAARLGELDLAVDFLLMDQVKNTYLINGHNYQHDALTAYLPGNGGLLTAIAMMASTWGFPDNWKVKYQGLKGLME</sequence>
<dbReference type="InterPro" id="IPR008928">
    <property type="entry name" value="6-hairpin_glycosidase_sf"/>
</dbReference>
<evidence type="ECO:0000313" key="1">
    <source>
        <dbReference type="EMBL" id="SHM52790.1"/>
    </source>
</evidence>
<dbReference type="Proteomes" id="UP000184184">
    <property type="component" value="Unassembled WGS sequence"/>
</dbReference>
<dbReference type="InterPro" id="IPR012341">
    <property type="entry name" value="6hp_glycosidase-like_sf"/>
</dbReference>
<evidence type="ECO:0000313" key="2">
    <source>
        <dbReference type="Proteomes" id="UP000184184"/>
    </source>
</evidence>
<reference evidence="1 2" key="1">
    <citation type="submission" date="2016-11" db="EMBL/GenBank/DDBJ databases">
        <authorList>
            <person name="Jaros S."/>
            <person name="Januszkiewicz K."/>
            <person name="Wedrychowicz H."/>
        </authorList>
    </citation>
    <scope>NUCLEOTIDE SEQUENCE [LARGE SCALE GENOMIC DNA]</scope>
    <source>
        <strain evidence="1 2">CGMCC 1.10681</strain>
    </source>
</reference>
<dbReference type="OrthoDB" id="127395at2"/>
<dbReference type="SUPFAM" id="SSF48208">
    <property type="entry name" value="Six-hairpin glycosidases"/>
    <property type="match status" value="1"/>
</dbReference>
<dbReference type="RefSeq" id="WP_073199119.1">
    <property type="nucleotide sequence ID" value="NZ_FRCZ01000001.1"/>
</dbReference>
<name>A0A1M7JI85_9BACI</name>
<accession>A0A1M7JI85</accession>
<keyword evidence="2" id="KW-1185">Reference proteome</keyword>
<dbReference type="EMBL" id="FRCZ01000001">
    <property type="protein sequence ID" value="SHM52790.1"/>
    <property type="molecule type" value="Genomic_DNA"/>
</dbReference>
<dbReference type="GO" id="GO:0005975">
    <property type="term" value="P:carbohydrate metabolic process"/>
    <property type="evidence" value="ECO:0007669"/>
    <property type="project" value="InterPro"/>
</dbReference>
<proteinExistence type="predicted"/>
<gene>
    <name evidence="1" type="ORF">SAMN05216179_0375</name>
</gene>
<dbReference type="STRING" id="1027249.SAMN05216179_0375"/>
<evidence type="ECO:0008006" key="3">
    <source>
        <dbReference type="Google" id="ProtNLM"/>
    </source>
</evidence>